<evidence type="ECO:0000313" key="3">
    <source>
        <dbReference type="Proteomes" id="UP000256686"/>
    </source>
</evidence>
<comment type="caution">
    <text evidence="2">The sequence shown here is derived from an EMBL/GenBank/DDBJ whole genome shotgun (WGS) entry which is preliminary data.</text>
</comment>
<evidence type="ECO:0000313" key="2">
    <source>
        <dbReference type="EMBL" id="REC59038.1"/>
    </source>
</evidence>
<dbReference type="AlphaFoldDB" id="A0A3D9BZX2"/>
<feature type="non-terminal residue" evidence="2">
    <location>
        <position position="1"/>
    </location>
</feature>
<dbReference type="Proteomes" id="UP000256686">
    <property type="component" value="Unassembled WGS sequence"/>
</dbReference>
<dbReference type="GO" id="GO:0006355">
    <property type="term" value="P:regulation of DNA-templated transcription"/>
    <property type="evidence" value="ECO:0007669"/>
    <property type="project" value="InterPro"/>
</dbReference>
<dbReference type="InterPro" id="IPR016032">
    <property type="entry name" value="Sig_transdc_resp-reg_C-effctor"/>
</dbReference>
<evidence type="ECO:0000256" key="1">
    <source>
        <dbReference type="SAM" id="Phobius"/>
    </source>
</evidence>
<keyword evidence="1" id="KW-0812">Transmembrane</keyword>
<dbReference type="InterPro" id="IPR011990">
    <property type="entry name" value="TPR-like_helical_dom_sf"/>
</dbReference>
<name>A0A3D9BZX2_9FLAO</name>
<dbReference type="RefSeq" id="WP_115974009.1">
    <property type="nucleotide sequence ID" value="NZ_QNVT01000064.1"/>
</dbReference>
<evidence type="ECO:0008006" key="4">
    <source>
        <dbReference type="Google" id="ProtNLM"/>
    </source>
</evidence>
<feature type="transmembrane region" description="Helical" evidence="1">
    <location>
        <begin position="338"/>
        <end position="359"/>
    </location>
</feature>
<gene>
    <name evidence="2" type="ORF">DRF65_28115</name>
</gene>
<keyword evidence="1" id="KW-0472">Membrane</keyword>
<dbReference type="SUPFAM" id="SSF46894">
    <property type="entry name" value="C-terminal effector domain of the bipartite response regulators"/>
    <property type="match status" value="1"/>
</dbReference>
<protein>
    <recommendedName>
        <fullName evidence="4">Tetratricopeptide repeat protein</fullName>
    </recommendedName>
</protein>
<reference evidence="3" key="1">
    <citation type="submission" date="2018-06" db="EMBL/GenBank/DDBJ databases">
        <authorList>
            <person name="Lum Nde A."/>
            <person name="Hugo C."/>
        </authorList>
    </citation>
    <scope>NUCLEOTIDE SEQUENCE [LARGE SCALE GENOMIC DNA]</scope>
    <source>
        <strain evidence="3">1_F178</strain>
    </source>
</reference>
<organism evidence="2 3">
    <name type="scientific">Chryseobacterium pennae</name>
    <dbReference type="NCBI Taxonomy" id="2258962"/>
    <lineage>
        <taxon>Bacteria</taxon>
        <taxon>Pseudomonadati</taxon>
        <taxon>Bacteroidota</taxon>
        <taxon>Flavobacteriia</taxon>
        <taxon>Flavobacteriales</taxon>
        <taxon>Weeksellaceae</taxon>
        <taxon>Chryseobacterium group</taxon>
        <taxon>Chryseobacterium</taxon>
    </lineage>
</organism>
<accession>A0A3D9BZX2</accession>
<dbReference type="EMBL" id="QNVT01000064">
    <property type="protein sequence ID" value="REC59038.1"/>
    <property type="molecule type" value="Genomic_DNA"/>
</dbReference>
<sequence>KMKMKSNLITLFYLLIFIFFISCEKSFTEELNETNFNKILIKKNDSLILLGHDKDVILLNRKYLEKAKRGNYIEGEILCYINIGNIASVIGQYKGAFSYLNKARIKLQSIDNPILSAKLNMEYSKLYASLHLSEKSSLYSTRAMGYLRKLDKRQKRMYAFDNIYLLRSEYLNLNSMCDSALFYGHKALKINNNPTTRALISKYHLRCDKKCDSSAIYLQQAQTLLRQNDIETVSNALFNLTYGEYYCEKKKYKEAIASYKEAARIYNKTKRYQKVPIVYYTIADLYKKLNDTVQQRIYFEKQSVVKQTIEKNRNDGLNLSIDHVLLEYKEQTNSNIDKLYICLFVLILCITIITSILYVKFKKKHKKNIQLTKANEKLSLRIKKELFEDLIVLVKKNDPSFLSRYEEVYPELTKKLLLINPNLSAGDLAFCAMLSLNLSSKDIAKYTFVQHKSIQQKKYRIRIKLSLSSNENLYFFLKVLTINEGVKSTVSNKCFIILETDHGKKEIRF</sequence>
<keyword evidence="1" id="KW-1133">Transmembrane helix</keyword>
<dbReference type="Gene3D" id="1.25.40.10">
    <property type="entry name" value="Tetratricopeptide repeat domain"/>
    <property type="match status" value="2"/>
</dbReference>
<keyword evidence="3" id="KW-1185">Reference proteome</keyword>
<dbReference type="GO" id="GO:0003677">
    <property type="term" value="F:DNA binding"/>
    <property type="evidence" value="ECO:0007669"/>
    <property type="project" value="InterPro"/>
</dbReference>
<dbReference type="SUPFAM" id="SSF48452">
    <property type="entry name" value="TPR-like"/>
    <property type="match status" value="1"/>
</dbReference>
<proteinExistence type="predicted"/>